<dbReference type="InterPro" id="IPR016159">
    <property type="entry name" value="Cullin_repeat-like_dom_sf"/>
</dbReference>
<reference evidence="6" key="1">
    <citation type="journal article" date="2019" name="Nat. Commun.">
        <title>Genome-wide association mapping of date palm fruit traits.</title>
        <authorList>
            <person name="Hazzouri K.M."/>
            <person name="Gros-Balthazard M."/>
            <person name="Flowers J.M."/>
            <person name="Copetti D."/>
            <person name="Lemansour A."/>
            <person name="Lebrun M."/>
            <person name="Masmoudi K."/>
            <person name="Ferrand S."/>
            <person name="Dhar M.I."/>
            <person name="Fresquez Z.A."/>
            <person name="Rosas U."/>
            <person name="Zhang J."/>
            <person name="Talag J."/>
            <person name="Lee S."/>
            <person name="Kudrna D."/>
            <person name="Powell R.F."/>
            <person name="Leitch I.J."/>
            <person name="Krueger R.R."/>
            <person name="Wing R.A."/>
            <person name="Amiri K.M.A."/>
            <person name="Purugganan M.D."/>
        </authorList>
    </citation>
    <scope>NUCLEOTIDE SEQUENCE [LARGE SCALE GENOMIC DNA]</scope>
    <source>
        <strain evidence="6">cv. Khalas</strain>
    </source>
</reference>
<evidence type="ECO:0000256" key="2">
    <source>
        <dbReference type="ARBA" id="ARBA00022448"/>
    </source>
</evidence>
<feature type="region of interest" description="Disordered" evidence="4">
    <location>
        <begin position="181"/>
        <end position="229"/>
    </location>
</feature>
<dbReference type="GO" id="GO:0006887">
    <property type="term" value="P:exocytosis"/>
    <property type="evidence" value="ECO:0007669"/>
    <property type="project" value="UniProtKB-KW"/>
</dbReference>
<dbReference type="InterPro" id="IPR046364">
    <property type="entry name" value="Exo70_C"/>
</dbReference>
<accession>A0A8B8J0F7</accession>
<evidence type="ECO:0000259" key="5">
    <source>
        <dbReference type="Pfam" id="PF03081"/>
    </source>
</evidence>
<keyword evidence="2 3" id="KW-0813">Transport</keyword>
<dbReference type="RefSeq" id="XP_026657383.2">
    <property type="nucleotide sequence ID" value="XM_026801582.2"/>
</dbReference>
<reference evidence="7" key="2">
    <citation type="submission" date="2025-08" db="UniProtKB">
        <authorList>
            <consortium name="RefSeq"/>
        </authorList>
    </citation>
    <scope>IDENTIFICATION</scope>
    <source>
        <tissue evidence="7">Young leaves</tissue>
    </source>
</reference>
<evidence type="ECO:0000256" key="4">
    <source>
        <dbReference type="SAM" id="MobiDB-lite"/>
    </source>
</evidence>
<dbReference type="Pfam" id="PF20669">
    <property type="entry name" value="Exo70_N"/>
    <property type="match status" value="1"/>
</dbReference>
<feature type="compositionally biased region" description="Low complexity" evidence="4">
    <location>
        <begin position="203"/>
        <end position="226"/>
    </location>
</feature>
<keyword evidence="3" id="KW-0268">Exocytosis</keyword>
<dbReference type="Pfam" id="PF03081">
    <property type="entry name" value="Exo70_C"/>
    <property type="match status" value="1"/>
</dbReference>
<keyword evidence="6" id="KW-1185">Reference proteome</keyword>
<keyword evidence="3" id="KW-0653">Protein transport</keyword>
<evidence type="ECO:0000256" key="3">
    <source>
        <dbReference type="RuleBase" id="RU365026"/>
    </source>
</evidence>
<dbReference type="Gene3D" id="1.20.1280.170">
    <property type="entry name" value="Exocyst complex component Exo70"/>
    <property type="match status" value="1"/>
</dbReference>
<evidence type="ECO:0000313" key="6">
    <source>
        <dbReference type="Proteomes" id="UP000228380"/>
    </source>
</evidence>
<gene>
    <name evidence="7" type="primary">LOC103698415</name>
</gene>
<feature type="compositionally biased region" description="Basic and acidic residues" evidence="4">
    <location>
        <begin position="181"/>
        <end position="193"/>
    </location>
</feature>
<feature type="region of interest" description="Disordered" evidence="4">
    <location>
        <begin position="1"/>
        <end position="64"/>
    </location>
</feature>
<dbReference type="Proteomes" id="UP000228380">
    <property type="component" value="Chromosome 13"/>
</dbReference>
<sequence length="680" mass="76465">MEKGESPLVEEKSREENLEEANRNLKQEEEDKEDQINQGGKEEKPYKEATKEGEQGDKSRASHSDATIIFADIDRFLSVTSIDRDGQNQSHHDPPEIPEAAVGRLVSLVEEEITRYESIAGEWSRKSDELSLLDAIDRISKLSATIATIFPSETKYGKAKNRAGAIVERAMSFLEEEFRSLLEDSRTKPEPRSKLSKSKKPHSLPGPNHDHGSSTSSETTSGSTETDPIYPPAVVEKLRKIAGAMIAAGYETECCQAFIITRRDAFDENLTKIGFQKMSVSDVQRMQWELLEGEIAAWIKAFKHSVAISFSYERELAGSVFSGHQAIAGSLFSNLARGVIIHLLNFAEAVATGKCSAEKLFNVLDMYEALRDMTAEMDSLFPAEPEGSSSSSLRTDLQSEISSARSRLGEAAVAIFCDLESSIKADSSKIPVPSGDIHPLTRYVMNYLEYASEYKNTLEQVFQDHQKSVNKSSSNDKNSSNNNNGGRNFSPFAMQFIEAMDLLDSNLELKSKLYKDPALSYIFLMNNGRYIMKKIKGSSEIRELLGDSLIRKRSSELRQYHKSYQREAWSKVLACFKDEGLQVKGNVSKMMVKERFKNFNAMFEEIHRRQSSWVVNDEQLQSELRVSVSAVIVPAYRSFLGRFRQYVSSDKHVKYGPDDLENYIDELFSGNPSVGMKKRT</sequence>
<dbReference type="GO" id="GO:0000145">
    <property type="term" value="C:exocyst"/>
    <property type="evidence" value="ECO:0007669"/>
    <property type="project" value="InterPro"/>
</dbReference>
<feature type="compositionally biased region" description="Basic and acidic residues" evidence="4">
    <location>
        <begin position="1"/>
        <end position="29"/>
    </location>
</feature>
<comment type="function">
    <text evidence="3">Component of the exocyst complex.</text>
</comment>
<organism evidence="6 7">
    <name type="scientific">Phoenix dactylifera</name>
    <name type="common">Date palm</name>
    <dbReference type="NCBI Taxonomy" id="42345"/>
    <lineage>
        <taxon>Eukaryota</taxon>
        <taxon>Viridiplantae</taxon>
        <taxon>Streptophyta</taxon>
        <taxon>Embryophyta</taxon>
        <taxon>Tracheophyta</taxon>
        <taxon>Spermatophyta</taxon>
        <taxon>Magnoliopsida</taxon>
        <taxon>Liliopsida</taxon>
        <taxon>Arecaceae</taxon>
        <taxon>Coryphoideae</taxon>
        <taxon>Phoeniceae</taxon>
        <taxon>Phoenix</taxon>
    </lineage>
</organism>
<evidence type="ECO:0000256" key="1">
    <source>
        <dbReference type="ARBA" id="ARBA00006756"/>
    </source>
</evidence>
<feature type="region of interest" description="Disordered" evidence="4">
    <location>
        <begin position="465"/>
        <end position="485"/>
    </location>
</feature>
<comment type="similarity">
    <text evidence="1 3">Belongs to the EXO70 family.</text>
</comment>
<dbReference type="GeneID" id="103698415"/>
<feature type="compositionally biased region" description="Low complexity" evidence="4">
    <location>
        <begin position="469"/>
        <end position="484"/>
    </location>
</feature>
<dbReference type="OrthoDB" id="1922221at2759"/>
<dbReference type="KEGG" id="pda:103698415"/>
<evidence type="ECO:0000313" key="7">
    <source>
        <dbReference type="RefSeq" id="XP_026657383.2"/>
    </source>
</evidence>
<feature type="domain" description="Exocyst complex subunit Exo70 C-terminal" evidence="5">
    <location>
        <begin position="297"/>
        <end position="666"/>
    </location>
</feature>
<dbReference type="PANTHER" id="PTHR12542:SF127">
    <property type="entry name" value="EXOCYST COMPLEX COMPONENT EXO70C1"/>
    <property type="match status" value="1"/>
</dbReference>
<dbReference type="AlphaFoldDB" id="A0A8B8J0F7"/>
<dbReference type="GO" id="GO:0005546">
    <property type="term" value="F:phosphatidylinositol-4,5-bisphosphate binding"/>
    <property type="evidence" value="ECO:0007669"/>
    <property type="project" value="InterPro"/>
</dbReference>
<dbReference type="GO" id="GO:0015031">
    <property type="term" value="P:protein transport"/>
    <property type="evidence" value="ECO:0007669"/>
    <property type="project" value="UniProtKB-KW"/>
</dbReference>
<proteinExistence type="inferred from homology"/>
<dbReference type="InterPro" id="IPR004140">
    <property type="entry name" value="Exo70"/>
</dbReference>
<dbReference type="SUPFAM" id="SSF74788">
    <property type="entry name" value="Cullin repeat-like"/>
    <property type="match status" value="1"/>
</dbReference>
<protein>
    <recommendedName>
        <fullName evidence="3">Exocyst subunit Exo70 family protein</fullName>
    </recommendedName>
</protein>
<name>A0A8B8J0F7_PHODC</name>
<dbReference type="PANTHER" id="PTHR12542">
    <property type="entry name" value="EXOCYST COMPLEX PROTEIN EXO70"/>
    <property type="match status" value="1"/>
</dbReference>
<feature type="compositionally biased region" description="Basic and acidic residues" evidence="4">
    <location>
        <begin position="40"/>
        <end position="63"/>
    </location>
</feature>